<feature type="transmembrane region" description="Helical" evidence="1">
    <location>
        <begin position="255"/>
        <end position="276"/>
    </location>
</feature>
<keyword evidence="1" id="KW-0472">Membrane</keyword>
<dbReference type="RefSeq" id="XP_018711772.1">
    <property type="nucleotide sequence ID" value="XM_018854742.1"/>
</dbReference>
<dbReference type="EMBL" id="LXTC01000003">
    <property type="protein sequence ID" value="OBA21262.1"/>
    <property type="molecule type" value="Genomic_DNA"/>
</dbReference>
<feature type="transmembrane region" description="Helical" evidence="1">
    <location>
        <begin position="172"/>
        <end position="190"/>
    </location>
</feature>
<feature type="transmembrane region" description="Helical" evidence="1">
    <location>
        <begin position="84"/>
        <end position="103"/>
    </location>
</feature>
<dbReference type="GeneID" id="30027718"/>
<evidence type="ECO:0000256" key="1">
    <source>
        <dbReference type="SAM" id="Phobius"/>
    </source>
</evidence>
<keyword evidence="1" id="KW-1133">Transmembrane helix</keyword>
<organism evidence="2 3">
    <name type="scientific">Metschnikowia bicuspidata var. bicuspidata NRRL YB-4993</name>
    <dbReference type="NCBI Taxonomy" id="869754"/>
    <lineage>
        <taxon>Eukaryota</taxon>
        <taxon>Fungi</taxon>
        <taxon>Dikarya</taxon>
        <taxon>Ascomycota</taxon>
        <taxon>Saccharomycotina</taxon>
        <taxon>Pichiomycetes</taxon>
        <taxon>Metschnikowiaceae</taxon>
        <taxon>Metschnikowia</taxon>
    </lineage>
</organism>
<keyword evidence="3" id="KW-1185">Reference proteome</keyword>
<proteinExistence type="predicted"/>
<feature type="transmembrane region" description="Helical" evidence="1">
    <location>
        <begin position="202"/>
        <end position="222"/>
    </location>
</feature>
<dbReference type="Proteomes" id="UP000092555">
    <property type="component" value="Unassembled WGS sequence"/>
</dbReference>
<comment type="caution">
    <text evidence="2">The sequence shown here is derived from an EMBL/GenBank/DDBJ whole genome shotgun (WGS) entry which is preliminary data.</text>
</comment>
<dbReference type="AlphaFoldDB" id="A0A1A0HBK9"/>
<name>A0A1A0HBK9_9ASCO</name>
<evidence type="ECO:0000313" key="3">
    <source>
        <dbReference type="Proteomes" id="UP000092555"/>
    </source>
</evidence>
<feature type="transmembrane region" description="Helical" evidence="1">
    <location>
        <begin position="282"/>
        <end position="306"/>
    </location>
</feature>
<evidence type="ECO:0000313" key="2">
    <source>
        <dbReference type="EMBL" id="OBA21262.1"/>
    </source>
</evidence>
<feature type="transmembrane region" description="Helical" evidence="1">
    <location>
        <begin position="228"/>
        <end position="248"/>
    </location>
</feature>
<accession>A0A1A0HBK9</accession>
<sequence>MCGGRCFASRPPASRSGKCWIGGPARGVVLDSPWLLIYWPDAAMPEVSQQTTILYRHGVFPTGFGKIKPATGPPMLAWGEGSSLFFFIIFLWFCPSWVLLLSFRDAFFASACGPNTCPGALGRRRSGVHIRARPKIPQPKLAMAVWAMGPRRMFPHVFGCVVPLAGGRCSRISFLFCVLWFVFFCVLFLYSRICILSRVIRYYFVLLDLFSYSGICILSQLLRAILHSHILCVLCILCSMYSLFYVFFVMCILCYVYSLLCVFFVMCFLFHVFFVLCILCYVYSLLCVFFVMCFLFHVFFVPCVLYSTCSLFHVF</sequence>
<protein>
    <submittedName>
        <fullName evidence="2">Uncharacterized protein</fullName>
    </submittedName>
</protein>
<reference evidence="2 3" key="1">
    <citation type="submission" date="2016-05" db="EMBL/GenBank/DDBJ databases">
        <title>Comparative genomics of biotechnologically important yeasts.</title>
        <authorList>
            <consortium name="DOE Joint Genome Institute"/>
            <person name="Riley R."/>
            <person name="Haridas S."/>
            <person name="Wolfe K.H."/>
            <person name="Lopes M.R."/>
            <person name="Hittinger C.T."/>
            <person name="Goker M."/>
            <person name="Salamov A."/>
            <person name="Wisecaver J."/>
            <person name="Long T.M."/>
            <person name="Aerts A.L."/>
            <person name="Barry K."/>
            <person name="Choi C."/>
            <person name="Clum A."/>
            <person name="Coughlan A.Y."/>
            <person name="Deshpande S."/>
            <person name="Douglass A.P."/>
            <person name="Hanson S.J."/>
            <person name="Klenk H.-P."/>
            <person name="LaButti K."/>
            <person name="Lapidus A."/>
            <person name="Lindquist E."/>
            <person name="Lipzen A."/>
            <person name="Meier-kolthoff J.P."/>
            <person name="Ohm R.A."/>
            <person name="Otillar R.P."/>
            <person name="Pangilinan J."/>
            <person name="Peng Y."/>
            <person name="Rokas A."/>
            <person name="Rosa C.A."/>
            <person name="Scheuner C."/>
            <person name="Sibirny A.A."/>
            <person name="Slot J.C."/>
            <person name="Stielow J.B."/>
            <person name="Sun H."/>
            <person name="Kurtzman C.P."/>
            <person name="Blackwell M."/>
            <person name="Grigoriev I.V."/>
            <person name="Jeffries T.W."/>
        </authorList>
    </citation>
    <scope>NUCLEOTIDE SEQUENCE [LARGE SCALE GENOMIC DNA]</scope>
    <source>
        <strain evidence="2 3">NRRL YB-4993</strain>
    </source>
</reference>
<keyword evidence="1" id="KW-0812">Transmembrane</keyword>
<gene>
    <name evidence="2" type="ORF">METBIDRAFT_178732</name>
</gene>